<feature type="domain" description="EGF-like" evidence="6">
    <location>
        <begin position="82"/>
        <end position="114"/>
    </location>
</feature>
<feature type="domain" description="EGF-like" evidence="6">
    <location>
        <begin position="250"/>
        <end position="280"/>
    </location>
</feature>
<dbReference type="SMART" id="SM00261">
    <property type="entry name" value="FU"/>
    <property type="match status" value="11"/>
</dbReference>
<feature type="domain" description="EGF-like" evidence="6">
    <location>
        <begin position="522"/>
        <end position="561"/>
    </location>
</feature>
<feature type="domain" description="EGF-like" evidence="6">
    <location>
        <begin position="624"/>
        <end position="655"/>
    </location>
</feature>
<dbReference type="OMA" id="QVNNCQQ"/>
<comment type="caution">
    <text evidence="7">The sequence shown here is derived from an EMBL/GenBank/DDBJ whole genome shotgun (WGS) entry which is preliminary data.</text>
</comment>
<proteinExistence type="predicted"/>
<feature type="domain" description="EGF-like" evidence="6">
    <location>
        <begin position="281"/>
        <end position="314"/>
    </location>
</feature>
<dbReference type="InterPro" id="IPR006212">
    <property type="entry name" value="Furin_repeat"/>
</dbReference>
<feature type="domain" description="EGF-like" evidence="6">
    <location>
        <begin position="332"/>
        <end position="378"/>
    </location>
</feature>
<feature type="transmembrane region" description="Helical" evidence="4">
    <location>
        <begin position="984"/>
        <end position="1004"/>
    </location>
</feature>
<dbReference type="Proteomes" id="UP000683925">
    <property type="component" value="Unassembled WGS sequence"/>
</dbReference>
<dbReference type="InterPro" id="IPR011936">
    <property type="entry name" value="Myxo_disulph_rpt"/>
</dbReference>
<gene>
    <name evidence="7" type="ORF">POCTA_138.1.T1600012</name>
</gene>
<feature type="domain" description="EGF-like" evidence="6">
    <location>
        <begin position="40"/>
        <end position="81"/>
    </location>
</feature>
<feature type="transmembrane region" description="Helical" evidence="4">
    <location>
        <begin position="1091"/>
        <end position="1113"/>
    </location>
</feature>
<evidence type="ECO:0000256" key="4">
    <source>
        <dbReference type="SAM" id="Phobius"/>
    </source>
</evidence>
<dbReference type="InterPro" id="IPR000742">
    <property type="entry name" value="EGF"/>
</dbReference>
<keyword evidence="4" id="KW-0472">Membrane</keyword>
<dbReference type="OrthoDB" id="303891at2759"/>
<evidence type="ECO:0000256" key="3">
    <source>
        <dbReference type="ARBA" id="ARBA00023157"/>
    </source>
</evidence>
<evidence type="ECO:0000256" key="1">
    <source>
        <dbReference type="ARBA" id="ARBA00022729"/>
    </source>
</evidence>
<feature type="chain" id="PRO_5035939453" description="EGF-like domain-containing protein" evidence="5">
    <location>
        <begin position="18"/>
        <end position="1304"/>
    </location>
</feature>
<evidence type="ECO:0000256" key="5">
    <source>
        <dbReference type="SAM" id="SignalP"/>
    </source>
</evidence>
<feature type="domain" description="EGF-like" evidence="6">
    <location>
        <begin position="383"/>
        <end position="425"/>
    </location>
</feature>
<dbReference type="EMBL" id="CAJJDP010000162">
    <property type="protein sequence ID" value="CAD8212979.1"/>
    <property type="molecule type" value="Genomic_DNA"/>
</dbReference>
<evidence type="ECO:0000313" key="8">
    <source>
        <dbReference type="Proteomes" id="UP000683925"/>
    </source>
</evidence>
<feature type="domain" description="EGF-like" evidence="6">
    <location>
        <begin position="176"/>
        <end position="219"/>
    </location>
</feature>
<keyword evidence="1 5" id="KW-0732">Signal</keyword>
<feature type="transmembrane region" description="Helical" evidence="4">
    <location>
        <begin position="1237"/>
        <end position="1265"/>
    </location>
</feature>
<evidence type="ECO:0000313" key="7">
    <source>
        <dbReference type="EMBL" id="CAD8212979.1"/>
    </source>
</evidence>
<accession>A0A8S1YH69</accession>
<feature type="domain" description="EGF-like" evidence="6">
    <location>
        <begin position="220"/>
        <end position="249"/>
    </location>
</feature>
<reference evidence="7" key="1">
    <citation type="submission" date="2021-01" db="EMBL/GenBank/DDBJ databases">
        <authorList>
            <consortium name="Genoscope - CEA"/>
            <person name="William W."/>
        </authorList>
    </citation>
    <scope>NUCLEOTIDE SEQUENCE</scope>
</reference>
<feature type="transmembrane region" description="Helical" evidence="4">
    <location>
        <begin position="890"/>
        <end position="915"/>
    </location>
</feature>
<dbReference type="NCBIfam" id="TIGR02232">
    <property type="entry name" value="myxo_disulf_rpt"/>
    <property type="match status" value="2"/>
</dbReference>
<keyword evidence="3" id="KW-1015">Disulfide bond</keyword>
<evidence type="ECO:0000256" key="2">
    <source>
        <dbReference type="ARBA" id="ARBA00022737"/>
    </source>
</evidence>
<keyword evidence="4" id="KW-0812">Transmembrane</keyword>
<sequence length="1304" mass="146350">MIKYSICCLLLLQIVNSASIHTCPTGCLTCSGVCTSCQLPCATCTTGSLDCQTCNDTINQGGLSCQCLVGFIMNTSNYLCDQCQFPCATCQTNINYCLTCASTYTLNSVNHTCECQYNQFELNGIPKSCQNCSSPCQTCSSLDTFCTSCISGLNKILSNNQCVCDDGFYGSAVCTPCNLPCKNCISSAVCTSCIDSIHQTGVSCTCPATFYMNASFMCQSCVSPCLNCTSDLSCTSCIGNYFISANSCIQCDNSCYNCVDMATKCISCIDGYYLDNVSCLPCTHPCSKCQNNGNYCLDCASTYVMSTSNPNICECPYNTIKVLTNNPINCEPCTLPCDTCQGTITHCLTCIDSNQTINSSFQCVCNSGYVNGSNSNCVLCQSPCSTCSVNDVHCDTCTDQNHQINSVFQCICKDTFYSNTITTCAQCAYPCQNCNANGCLTCIDANKIANKSYKCVCKPGSYEDGLNCVACASPCKTCEIDQNQCLTCIDTNQIQINKKCICKDGYFEVNLHCQLCNYQCYTCFQQSTNCLSCNPQANRKQQNNTCICEDGYFENQNKDCQACNSNEGKTNKDCKQKECSDNIWTQGEDCDDGNDVSRDGCTDCKIDKNYSCINTFNQPSLCFKCSDNCKECSMSLQIVCIKCNKGYFLQQNQCAQCSEKCLDCETSASNCISCRYQTKSSGTCQLCESDQGYYADEINNRCYSKCGDSLKSVEEECDDGNQVSGDGCNQSCQKEKKFLCQDGICILPDYPIPVLFSYGDTSLYINKRKFKLEYNTLLNLTQDNIIERQLKFYIKKQMTINPIDIPYIIERQYLFTNQGNINFSVSAQILFNRSSTNEELLIKYLNADQIISNKGYSQTEKEILAEIPKYFFIDQTSVAQVEMATSSNSILLYVMAFMAAGAVLFGGLEIFYNLLDTIQMLSYLKYINTQYPYNLEQFFEFFGFAQLSFISKYLNLQELIDPFISYENLKSIPYKIELDEFNSLFIINGSSILVVWLTLLGVYLSSKYLPTLLSRIRFKYYTDVPEKFDLELRCKFWLVALKIYIVELCSMIVSEFFYSGILRTFIATAYDYSFSMSLQLSALQIDSSDGLVAFSSFLALIALGIYLLTIFSVTTICGDPNFQIQEYQKKLKYQSLFEGIKDDTYSKYFNAISLIQKLLFINILIFCYEAPFYQTINLTLLSILQVIYLFVFNPLNDKKEFIKQFSCEINKAVALFFILGLVIDQEFKVLSENMRSIVGWICIGNISLIFIIQIMIDIIQQWILLINKYKKLRKLVNQFQQVIAPKKPKEADHKLFTQGNLRNA</sequence>
<feature type="signal peptide" evidence="5">
    <location>
        <begin position="1"/>
        <end position="17"/>
    </location>
</feature>
<feature type="transmembrane region" description="Helical" evidence="4">
    <location>
        <begin position="1036"/>
        <end position="1058"/>
    </location>
</feature>
<organism evidence="7 8">
    <name type="scientific">Paramecium octaurelia</name>
    <dbReference type="NCBI Taxonomy" id="43137"/>
    <lineage>
        <taxon>Eukaryota</taxon>
        <taxon>Sar</taxon>
        <taxon>Alveolata</taxon>
        <taxon>Ciliophora</taxon>
        <taxon>Intramacronucleata</taxon>
        <taxon>Oligohymenophorea</taxon>
        <taxon>Peniculida</taxon>
        <taxon>Parameciidae</taxon>
        <taxon>Paramecium</taxon>
    </lineage>
</organism>
<feature type="transmembrane region" description="Helical" evidence="4">
    <location>
        <begin position="1172"/>
        <end position="1191"/>
    </location>
</feature>
<protein>
    <recommendedName>
        <fullName evidence="6">EGF-like domain-containing protein</fullName>
    </recommendedName>
</protein>
<dbReference type="Pfam" id="PF13948">
    <property type="entry name" value="DUF4215"/>
    <property type="match status" value="2"/>
</dbReference>
<feature type="domain" description="EGF-like" evidence="6">
    <location>
        <begin position="663"/>
        <end position="703"/>
    </location>
</feature>
<dbReference type="PANTHER" id="PTHR15332:SF175">
    <property type="entry name" value="PROPROTEIN CONVERTASE SUBTILISIN_KEXIN TYPE 5-LIKE"/>
    <property type="match status" value="1"/>
</dbReference>
<name>A0A8S1YH69_PAROT</name>
<keyword evidence="4" id="KW-1133">Transmembrane helix</keyword>
<dbReference type="PANTHER" id="PTHR15332">
    <property type="entry name" value="PROPROTEIN CONVERTASE SUBTILISIN_KEXIN TYPE 5-LIKE"/>
    <property type="match status" value="1"/>
</dbReference>
<evidence type="ECO:0000259" key="6">
    <source>
        <dbReference type="SMART" id="SM00181"/>
    </source>
</evidence>
<dbReference type="SMART" id="SM00181">
    <property type="entry name" value="EGF"/>
    <property type="match status" value="14"/>
</dbReference>
<feature type="domain" description="EGF-like" evidence="6">
    <location>
        <begin position="131"/>
        <end position="175"/>
    </location>
</feature>
<feature type="domain" description="EGF-like" evidence="6">
    <location>
        <begin position="477"/>
        <end position="514"/>
    </location>
</feature>
<feature type="domain" description="EGF-like" evidence="6">
    <location>
        <begin position="430"/>
        <end position="469"/>
    </location>
</feature>
<keyword evidence="2" id="KW-0677">Repeat</keyword>
<keyword evidence="8" id="KW-1185">Reference proteome</keyword>